<accession>A0A5B0Q228</accession>
<dbReference type="OrthoDB" id="2511728at2759"/>
<keyword evidence="1" id="KW-0472">Membrane</keyword>
<keyword evidence="1" id="KW-1133">Transmembrane helix</keyword>
<dbReference type="Proteomes" id="UP000325313">
    <property type="component" value="Unassembled WGS sequence"/>
</dbReference>
<feature type="transmembrane region" description="Helical" evidence="1">
    <location>
        <begin position="6"/>
        <end position="29"/>
    </location>
</feature>
<name>A0A5B0Q228_PUCGR</name>
<evidence type="ECO:0000256" key="1">
    <source>
        <dbReference type="SAM" id="Phobius"/>
    </source>
</evidence>
<dbReference type="EMBL" id="VSWC01000144">
    <property type="protein sequence ID" value="KAA1078374.1"/>
    <property type="molecule type" value="Genomic_DNA"/>
</dbReference>
<evidence type="ECO:0000313" key="4">
    <source>
        <dbReference type="Proteomes" id="UP000324748"/>
    </source>
</evidence>
<evidence type="ECO:0000313" key="3">
    <source>
        <dbReference type="EMBL" id="KAA1107034.1"/>
    </source>
</evidence>
<comment type="caution">
    <text evidence="3">The sequence shown here is derived from an EMBL/GenBank/DDBJ whole genome shotgun (WGS) entry which is preliminary data.</text>
</comment>
<gene>
    <name evidence="2" type="ORF">PGT21_034216</name>
    <name evidence="3" type="ORF">PGTUg99_026207</name>
</gene>
<dbReference type="AlphaFoldDB" id="A0A5B0Q228"/>
<dbReference type="EMBL" id="VDEP01000308">
    <property type="protein sequence ID" value="KAA1107034.1"/>
    <property type="molecule type" value="Genomic_DNA"/>
</dbReference>
<proteinExistence type="predicted"/>
<reference evidence="4 5" key="1">
    <citation type="submission" date="2019-05" db="EMBL/GenBank/DDBJ databases">
        <title>Emergence of the Ug99 lineage of the wheat stem rust pathogen through somatic hybridization.</title>
        <authorList>
            <person name="Li F."/>
            <person name="Upadhyaya N.M."/>
            <person name="Sperschneider J."/>
            <person name="Matny O."/>
            <person name="Nguyen-Phuc H."/>
            <person name="Mago R."/>
            <person name="Raley C."/>
            <person name="Miller M.E."/>
            <person name="Silverstein K.A.T."/>
            <person name="Henningsen E."/>
            <person name="Hirsch C.D."/>
            <person name="Visser B."/>
            <person name="Pretorius Z.A."/>
            <person name="Steffenson B.J."/>
            <person name="Schwessinger B."/>
            <person name="Dodds P.N."/>
            <person name="Figueroa M."/>
        </authorList>
    </citation>
    <scope>NUCLEOTIDE SEQUENCE [LARGE SCALE GENOMIC DNA]</scope>
    <source>
        <strain evidence="2">21-0</strain>
        <strain evidence="3 5">Ug99</strain>
    </source>
</reference>
<evidence type="ECO:0000313" key="5">
    <source>
        <dbReference type="Proteomes" id="UP000325313"/>
    </source>
</evidence>
<keyword evidence="4" id="KW-1185">Reference proteome</keyword>
<keyword evidence="1" id="KW-0812">Transmembrane</keyword>
<protein>
    <submittedName>
        <fullName evidence="3">Uncharacterized protein</fullName>
    </submittedName>
</protein>
<sequence length="55" mass="6219">MVLQLNLLAVIFAFALSFLLFVVGAIRFLGPITEYGSKRTYRLTASDHLKRRGSF</sequence>
<dbReference type="Proteomes" id="UP000324748">
    <property type="component" value="Unassembled WGS sequence"/>
</dbReference>
<organism evidence="3 5">
    <name type="scientific">Puccinia graminis f. sp. tritici</name>
    <dbReference type="NCBI Taxonomy" id="56615"/>
    <lineage>
        <taxon>Eukaryota</taxon>
        <taxon>Fungi</taxon>
        <taxon>Dikarya</taxon>
        <taxon>Basidiomycota</taxon>
        <taxon>Pucciniomycotina</taxon>
        <taxon>Pucciniomycetes</taxon>
        <taxon>Pucciniales</taxon>
        <taxon>Pucciniaceae</taxon>
        <taxon>Puccinia</taxon>
    </lineage>
</organism>
<evidence type="ECO:0000313" key="2">
    <source>
        <dbReference type="EMBL" id="KAA1078374.1"/>
    </source>
</evidence>